<sequence length="322" mass="34733">MAMTFPPNSTALYQDKPVTVSCYTPDGVQIEKDGELLTVSESELMPTGMTTPLPELAVSIRQREAVTLLIANNAGGVGKTSITVALAHQLSLWGLRVAVLDFDPQANATTFSGVLRQIEPDETFDRMVRNPGAVFPDLISVHGYELLPASAVLRQTSRDLARLDDYTLLIPHMTDLKERYDLVLIDCGPSLDPLAMTGAMAADYVVTPSSTSVKGVDGFGGVAEFVTEINALGNPDLQICLYIPTLHTKRTKAEAEAHAAMVANLPAHLLAMPILRNQKWVDATRQGQPVTLHAPKSAAAQQVERLARELITAIGWDGDHDG</sequence>
<evidence type="ECO:0000259" key="1">
    <source>
        <dbReference type="Pfam" id="PF13614"/>
    </source>
</evidence>
<proteinExistence type="predicted"/>
<name>A0AAU6Q4A2_9DEIO</name>
<organism evidence="2">
    <name type="scientific">Deinococcus sp. VB142</name>
    <dbReference type="NCBI Taxonomy" id="3112952"/>
    <lineage>
        <taxon>Bacteria</taxon>
        <taxon>Thermotogati</taxon>
        <taxon>Deinococcota</taxon>
        <taxon>Deinococci</taxon>
        <taxon>Deinococcales</taxon>
        <taxon>Deinococcaceae</taxon>
        <taxon>Deinococcus</taxon>
    </lineage>
</organism>
<dbReference type="AlphaFoldDB" id="A0AAU6Q4A2"/>
<accession>A0AAU6Q4A2</accession>
<evidence type="ECO:0000313" key="2">
    <source>
        <dbReference type="EMBL" id="WYF44991.1"/>
    </source>
</evidence>
<feature type="domain" description="AAA" evidence="1">
    <location>
        <begin position="68"/>
        <end position="239"/>
    </location>
</feature>
<dbReference type="Gene3D" id="3.40.50.300">
    <property type="entry name" value="P-loop containing nucleotide triphosphate hydrolases"/>
    <property type="match status" value="1"/>
</dbReference>
<dbReference type="CDD" id="cd02042">
    <property type="entry name" value="ParAB_family"/>
    <property type="match status" value="1"/>
</dbReference>
<protein>
    <submittedName>
        <fullName evidence="2">ParA family protein</fullName>
    </submittedName>
</protein>
<dbReference type="PANTHER" id="PTHR13696:SF52">
    <property type="entry name" value="PARA FAMILY PROTEIN CT_582"/>
    <property type="match status" value="1"/>
</dbReference>
<gene>
    <name evidence="2" type="ORF">WDJ50_02420</name>
</gene>
<dbReference type="Pfam" id="PF13614">
    <property type="entry name" value="AAA_31"/>
    <property type="match status" value="1"/>
</dbReference>
<dbReference type="SUPFAM" id="SSF52540">
    <property type="entry name" value="P-loop containing nucleoside triphosphate hydrolases"/>
    <property type="match status" value="1"/>
</dbReference>
<dbReference type="EMBL" id="CP149782">
    <property type="protein sequence ID" value="WYF44991.1"/>
    <property type="molecule type" value="Genomic_DNA"/>
</dbReference>
<dbReference type="InterPro" id="IPR027417">
    <property type="entry name" value="P-loop_NTPase"/>
</dbReference>
<dbReference type="RefSeq" id="WP_339096163.1">
    <property type="nucleotide sequence ID" value="NZ_CP149782.1"/>
</dbReference>
<reference evidence="2" key="1">
    <citation type="submission" date="2024-03" db="EMBL/GenBank/DDBJ databases">
        <title>Deinococcus weizhi sp. nov., isolated from human skin.</title>
        <authorList>
            <person name="Wei Z."/>
            <person name="Tian F."/>
            <person name="Yang C."/>
            <person name="Xin L.T."/>
            <person name="Wen Z.J."/>
            <person name="Lan K.C."/>
            <person name="Yu L."/>
            <person name="Zhe W."/>
            <person name="Dan F.D."/>
            <person name="Jun W."/>
            <person name="Rui Z."/>
            <person name="Yong X.J."/>
            <person name="Ting Y."/>
            <person name="Wei X."/>
            <person name="Xu Z.G."/>
            <person name="Xin Z."/>
            <person name="Dong F.G."/>
            <person name="Ni X.M."/>
            <person name="Zheng M.G."/>
            <person name="Chun Y."/>
            <person name="Qian W.X."/>
        </authorList>
    </citation>
    <scope>NUCLEOTIDE SEQUENCE</scope>
    <source>
        <strain evidence="2">VB142</strain>
    </source>
</reference>
<dbReference type="PANTHER" id="PTHR13696">
    <property type="entry name" value="P-LOOP CONTAINING NUCLEOSIDE TRIPHOSPHATE HYDROLASE"/>
    <property type="match status" value="1"/>
</dbReference>
<dbReference type="InterPro" id="IPR025669">
    <property type="entry name" value="AAA_dom"/>
</dbReference>
<dbReference type="InterPro" id="IPR050678">
    <property type="entry name" value="DNA_Partitioning_ATPase"/>
</dbReference>